<name>A0A2T6BYT3_9FLAO</name>
<dbReference type="GO" id="GO:0000156">
    <property type="term" value="F:phosphorelay response regulator activity"/>
    <property type="evidence" value="ECO:0007669"/>
    <property type="project" value="TreeGrafter"/>
</dbReference>
<evidence type="ECO:0000256" key="7">
    <source>
        <dbReference type="SAM" id="Phobius"/>
    </source>
</evidence>
<dbReference type="SMART" id="SM00388">
    <property type="entry name" value="HisKA"/>
    <property type="match status" value="1"/>
</dbReference>
<dbReference type="Gene3D" id="1.10.287.130">
    <property type="match status" value="1"/>
</dbReference>
<organism evidence="9 10">
    <name type="scientific">Kordia periserrulae</name>
    <dbReference type="NCBI Taxonomy" id="701523"/>
    <lineage>
        <taxon>Bacteria</taxon>
        <taxon>Pseudomonadati</taxon>
        <taxon>Bacteroidota</taxon>
        <taxon>Flavobacteriia</taxon>
        <taxon>Flavobacteriales</taxon>
        <taxon>Flavobacteriaceae</taxon>
        <taxon>Kordia</taxon>
    </lineage>
</organism>
<dbReference type="InterPro" id="IPR036890">
    <property type="entry name" value="HATPase_C_sf"/>
</dbReference>
<evidence type="ECO:0000259" key="8">
    <source>
        <dbReference type="PROSITE" id="PS50109"/>
    </source>
</evidence>
<dbReference type="PROSITE" id="PS50109">
    <property type="entry name" value="HIS_KIN"/>
    <property type="match status" value="1"/>
</dbReference>
<protein>
    <recommendedName>
        <fullName evidence="2">histidine kinase</fullName>
        <ecNumber evidence="2">2.7.13.3</ecNumber>
    </recommendedName>
</protein>
<dbReference type="Pfam" id="PF00512">
    <property type="entry name" value="HisKA"/>
    <property type="match status" value="1"/>
</dbReference>
<dbReference type="Proteomes" id="UP000244090">
    <property type="component" value="Unassembled WGS sequence"/>
</dbReference>
<keyword evidence="7" id="KW-0472">Membrane</keyword>
<keyword evidence="3" id="KW-0597">Phosphoprotein</keyword>
<keyword evidence="4" id="KW-0808">Transferase</keyword>
<feature type="transmembrane region" description="Helical" evidence="7">
    <location>
        <begin position="79"/>
        <end position="96"/>
    </location>
</feature>
<dbReference type="GO" id="GO:0007234">
    <property type="term" value="P:osmosensory signaling via phosphorelay pathway"/>
    <property type="evidence" value="ECO:0007669"/>
    <property type="project" value="TreeGrafter"/>
</dbReference>
<dbReference type="EC" id="2.7.13.3" evidence="2"/>
<keyword evidence="7" id="KW-0812">Transmembrane</keyword>
<keyword evidence="6" id="KW-0175">Coiled coil</keyword>
<evidence type="ECO:0000256" key="1">
    <source>
        <dbReference type="ARBA" id="ARBA00000085"/>
    </source>
</evidence>
<dbReference type="AlphaFoldDB" id="A0A2T6BYT3"/>
<dbReference type="InterPro" id="IPR036097">
    <property type="entry name" value="HisK_dim/P_sf"/>
</dbReference>
<dbReference type="GO" id="GO:0030295">
    <property type="term" value="F:protein kinase activator activity"/>
    <property type="evidence" value="ECO:0007669"/>
    <property type="project" value="TreeGrafter"/>
</dbReference>
<proteinExistence type="predicted"/>
<feature type="transmembrane region" description="Helical" evidence="7">
    <location>
        <begin position="56"/>
        <end position="73"/>
    </location>
</feature>
<dbReference type="PANTHER" id="PTHR42878">
    <property type="entry name" value="TWO-COMPONENT HISTIDINE KINASE"/>
    <property type="match status" value="1"/>
</dbReference>
<reference evidence="9 10" key="1">
    <citation type="submission" date="2018-04" db="EMBL/GenBank/DDBJ databases">
        <title>Genomic Encyclopedia of Archaeal and Bacterial Type Strains, Phase II (KMG-II): from individual species to whole genera.</title>
        <authorList>
            <person name="Goeker M."/>
        </authorList>
    </citation>
    <scope>NUCLEOTIDE SEQUENCE [LARGE SCALE GENOMIC DNA]</scope>
    <source>
        <strain evidence="9 10">DSM 25731</strain>
    </source>
</reference>
<feature type="transmembrane region" description="Helical" evidence="7">
    <location>
        <begin position="25"/>
        <end position="44"/>
    </location>
</feature>
<feature type="domain" description="Histidine kinase" evidence="8">
    <location>
        <begin position="220"/>
        <end position="430"/>
    </location>
</feature>
<dbReference type="FunFam" id="3.30.565.10:FF:000006">
    <property type="entry name" value="Sensor histidine kinase WalK"/>
    <property type="match status" value="1"/>
</dbReference>
<feature type="transmembrane region" description="Helical" evidence="7">
    <location>
        <begin position="108"/>
        <end position="135"/>
    </location>
</feature>
<dbReference type="InterPro" id="IPR004358">
    <property type="entry name" value="Sig_transdc_His_kin-like_C"/>
</dbReference>
<comment type="catalytic activity">
    <reaction evidence="1">
        <text>ATP + protein L-histidine = ADP + protein N-phospho-L-histidine.</text>
        <dbReference type="EC" id="2.7.13.3"/>
    </reaction>
</comment>
<evidence type="ECO:0000313" key="9">
    <source>
        <dbReference type="EMBL" id="PTX61127.1"/>
    </source>
</evidence>
<keyword evidence="7" id="KW-1133">Transmembrane helix</keyword>
<dbReference type="GO" id="GO:0000155">
    <property type="term" value="F:phosphorelay sensor kinase activity"/>
    <property type="evidence" value="ECO:0007669"/>
    <property type="project" value="InterPro"/>
</dbReference>
<dbReference type="SUPFAM" id="SSF47384">
    <property type="entry name" value="Homodimeric domain of signal transducing histidine kinase"/>
    <property type="match status" value="1"/>
</dbReference>
<keyword evidence="10" id="KW-1185">Reference proteome</keyword>
<feature type="coiled-coil region" evidence="6">
    <location>
        <begin position="179"/>
        <end position="217"/>
    </location>
</feature>
<evidence type="ECO:0000256" key="2">
    <source>
        <dbReference type="ARBA" id="ARBA00012438"/>
    </source>
</evidence>
<evidence type="ECO:0000256" key="5">
    <source>
        <dbReference type="ARBA" id="ARBA00022777"/>
    </source>
</evidence>
<dbReference type="Gene3D" id="3.30.565.10">
    <property type="entry name" value="Histidine kinase-like ATPase, C-terminal domain"/>
    <property type="match status" value="1"/>
</dbReference>
<dbReference type="InterPro" id="IPR005467">
    <property type="entry name" value="His_kinase_dom"/>
</dbReference>
<dbReference type="SUPFAM" id="SSF55874">
    <property type="entry name" value="ATPase domain of HSP90 chaperone/DNA topoisomerase II/histidine kinase"/>
    <property type="match status" value="1"/>
</dbReference>
<evidence type="ECO:0000256" key="6">
    <source>
        <dbReference type="SAM" id="Coils"/>
    </source>
</evidence>
<dbReference type="PRINTS" id="PR00344">
    <property type="entry name" value="BCTRLSENSOR"/>
</dbReference>
<evidence type="ECO:0000256" key="4">
    <source>
        <dbReference type="ARBA" id="ARBA00022679"/>
    </source>
</evidence>
<dbReference type="SMART" id="SM00387">
    <property type="entry name" value="HATPase_c"/>
    <property type="match status" value="1"/>
</dbReference>
<dbReference type="PANTHER" id="PTHR42878:SF15">
    <property type="entry name" value="BACTERIOPHYTOCHROME"/>
    <property type="match status" value="1"/>
</dbReference>
<gene>
    <name evidence="9" type="ORF">C8N46_105284</name>
</gene>
<dbReference type="InterPro" id="IPR003661">
    <property type="entry name" value="HisK_dim/P_dom"/>
</dbReference>
<keyword evidence="5" id="KW-0418">Kinase</keyword>
<evidence type="ECO:0000256" key="3">
    <source>
        <dbReference type="ARBA" id="ARBA00022553"/>
    </source>
</evidence>
<feature type="transmembrane region" description="Helical" evidence="7">
    <location>
        <begin position="155"/>
        <end position="176"/>
    </location>
</feature>
<dbReference type="InterPro" id="IPR050351">
    <property type="entry name" value="BphY/WalK/GraS-like"/>
</dbReference>
<dbReference type="InterPro" id="IPR003594">
    <property type="entry name" value="HATPase_dom"/>
</dbReference>
<dbReference type="CDD" id="cd00082">
    <property type="entry name" value="HisKA"/>
    <property type="match status" value="1"/>
</dbReference>
<evidence type="ECO:0000313" key="10">
    <source>
        <dbReference type="Proteomes" id="UP000244090"/>
    </source>
</evidence>
<comment type="caution">
    <text evidence="9">The sequence shown here is derived from an EMBL/GenBank/DDBJ whole genome shotgun (WGS) entry which is preliminary data.</text>
</comment>
<dbReference type="EMBL" id="QBKT01000005">
    <property type="protein sequence ID" value="PTX61127.1"/>
    <property type="molecule type" value="Genomic_DNA"/>
</dbReference>
<accession>A0A2T6BYT3</accession>
<dbReference type="Pfam" id="PF02518">
    <property type="entry name" value="HATPase_c"/>
    <property type="match status" value="1"/>
</dbReference>
<sequence length="432" mass="50085">MLKRVLKYLKDIGRLERFEINNSSITFLLAGPSTYIYVMFMLHYNPDLIIPYRGEIVFSLWFVFVGILPYFKNTFLDEIYGWISFASLMIFQYYLTYTTALNDFSLDYLLVTYVFIFGAVLLLSNRLLVVIFSAFQLIHLAYRVYYSDLDSMSESAILVSMSTIFIFSFLVMNGLIRYRKNLEAINVELEKRIQQRTEDLQTRAKELLRKNKDLEEFAYVVSHDLKRPLRNIYTLTEWLTDDTEYQFNQETNQSLQLIKEQVTQMDLLVEGILNYSLQMDKERNVTTIDSQELVNRIATVNASDMVKIHVDDTLPKVVFNESQLLQVFQNLIQNAIKHNDKELAEIHVNYQQTAAGHQFSIQDNGPGIAKKYHKKIFELFQKLEVKSEVDSIGIGLALVKKIIERNGGSIAVESELGVGTSFIFTIPTEVKS</sequence>